<name>A0A511N7C4_DEIC1</name>
<dbReference type="Proteomes" id="UP000321306">
    <property type="component" value="Unassembled WGS sequence"/>
</dbReference>
<comment type="caution">
    <text evidence="1">The sequence shown here is derived from an EMBL/GenBank/DDBJ whole genome shotgun (WGS) entry which is preliminary data.</text>
</comment>
<evidence type="ECO:0000313" key="2">
    <source>
        <dbReference type="Proteomes" id="UP000321306"/>
    </source>
</evidence>
<keyword evidence="2" id="KW-1185">Reference proteome</keyword>
<dbReference type="EMBL" id="BJXB01000020">
    <property type="protein sequence ID" value="GEM48397.1"/>
    <property type="molecule type" value="Genomic_DNA"/>
</dbReference>
<sequence>MGGLAASVFLSQPLSSSEKEQLRSLQGQVKEQLPENSLFGDLCTSSRFFEQDQVGYAPAQQRQKMNPMELRTSRWEVRPLGLAHLSSSFFDDPSLFPEGSIHFDHVLSMRNLEHEWHEAKRPSL</sequence>
<dbReference type="AlphaFoldDB" id="A0A511N7C4"/>
<organism evidence="1 2">
    <name type="scientific">Deinococcus cellulosilyticus (strain DSM 18568 / NBRC 106333 / KACC 11606 / 5516J-15)</name>
    <dbReference type="NCBI Taxonomy" id="1223518"/>
    <lineage>
        <taxon>Bacteria</taxon>
        <taxon>Thermotogati</taxon>
        <taxon>Deinococcota</taxon>
        <taxon>Deinococci</taxon>
        <taxon>Deinococcales</taxon>
        <taxon>Deinococcaceae</taxon>
        <taxon>Deinococcus</taxon>
    </lineage>
</organism>
<proteinExistence type="predicted"/>
<evidence type="ECO:0000313" key="1">
    <source>
        <dbReference type="EMBL" id="GEM48397.1"/>
    </source>
</evidence>
<protein>
    <submittedName>
        <fullName evidence="1">Uncharacterized protein</fullName>
    </submittedName>
</protein>
<accession>A0A511N7C4</accession>
<reference evidence="1 2" key="1">
    <citation type="submission" date="2019-07" db="EMBL/GenBank/DDBJ databases">
        <title>Whole genome shotgun sequence of Deinococcus cellulosilyticus NBRC 106333.</title>
        <authorList>
            <person name="Hosoyama A."/>
            <person name="Uohara A."/>
            <person name="Ohji S."/>
            <person name="Ichikawa N."/>
        </authorList>
    </citation>
    <scope>NUCLEOTIDE SEQUENCE [LARGE SCALE GENOMIC DNA]</scope>
    <source>
        <strain evidence="1 2">NBRC 106333</strain>
    </source>
</reference>
<gene>
    <name evidence="1" type="ORF">DC3_40320</name>
</gene>